<accession>A0A8T3VEL4</accession>
<dbReference type="SUPFAM" id="SSF52540">
    <property type="entry name" value="P-loop containing nucleoside triphosphate hydrolases"/>
    <property type="match status" value="1"/>
</dbReference>
<organism evidence="1 2">
    <name type="scientific">Methanobrevibacter millerae</name>
    <dbReference type="NCBI Taxonomy" id="230361"/>
    <lineage>
        <taxon>Archaea</taxon>
        <taxon>Methanobacteriati</taxon>
        <taxon>Methanobacteriota</taxon>
        <taxon>Methanomada group</taxon>
        <taxon>Methanobacteria</taxon>
        <taxon>Methanobacteriales</taxon>
        <taxon>Methanobacteriaceae</taxon>
        <taxon>Methanobrevibacter</taxon>
    </lineage>
</organism>
<evidence type="ECO:0000313" key="1">
    <source>
        <dbReference type="EMBL" id="MBE6509924.1"/>
    </source>
</evidence>
<dbReference type="Pfam" id="PF13207">
    <property type="entry name" value="AAA_17"/>
    <property type="match status" value="1"/>
</dbReference>
<dbReference type="Proteomes" id="UP000713479">
    <property type="component" value="Unassembled WGS sequence"/>
</dbReference>
<sequence length="179" mass="20489">MRVMGISGLPGSGKSFVSEIASQKGAMIVSMGDIIREEAKKRGESTKETAQNLRKEHGEYIVSELTVKKIKQIRNEGFSSSIIVEGIRSPYEVNMFKENFEDFIILSVFANPDIRFERIKSRQREDDTTDYETFVSRDQRELDFGIGDVISLSNKIIINEGDLDTYLEEINKFLEEYNI</sequence>
<dbReference type="AlphaFoldDB" id="A0A8T3VEL4"/>
<comment type="caution">
    <text evidence="1">The sequence shown here is derived from an EMBL/GenBank/DDBJ whole genome shotgun (WGS) entry which is preliminary data.</text>
</comment>
<proteinExistence type="predicted"/>
<dbReference type="EMBL" id="SUTF01000002">
    <property type="protein sequence ID" value="MBE6509924.1"/>
    <property type="molecule type" value="Genomic_DNA"/>
</dbReference>
<dbReference type="PANTHER" id="PTHR41930">
    <property type="entry name" value="UPF0200 PROTEIN MJ1399"/>
    <property type="match status" value="1"/>
</dbReference>
<dbReference type="InterPro" id="IPR027417">
    <property type="entry name" value="P-loop_NTPase"/>
</dbReference>
<reference evidence="1" key="1">
    <citation type="submission" date="2019-04" db="EMBL/GenBank/DDBJ databases">
        <title>Evolution of Biomass-Degrading Anaerobic Consortia Revealed by Metagenomics.</title>
        <authorList>
            <person name="Peng X."/>
        </authorList>
    </citation>
    <scope>NUCLEOTIDE SEQUENCE</scope>
    <source>
        <strain evidence="1">SIG13</strain>
    </source>
</reference>
<protein>
    <submittedName>
        <fullName evidence="1">Uncharacterized protein</fullName>
    </submittedName>
</protein>
<evidence type="ECO:0000313" key="2">
    <source>
        <dbReference type="Proteomes" id="UP000713479"/>
    </source>
</evidence>
<name>A0A8T3VEL4_9EURY</name>
<gene>
    <name evidence="1" type="ORF">E7Z74_01455</name>
</gene>
<dbReference type="PANTHER" id="PTHR41930:SF1">
    <property type="entry name" value="DEPHOSPHO-COA KINASE"/>
    <property type="match status" value="1"/>
</dbReference>
<dbReference type="Gene3D" id="3.40.50.300">
    <property type="entry name" value="P-loop containing nucleotide triphosphate hydrolases"/>
    <property type="match status" value="1"/>
</dbReference>